<accession>A0A371FRZ4</accession>
<reference evidence="1" key="1">
    <citation type="submission" date="2018-05" db="EMBL/GenBank/DDBJ databases">
        <title>Draft genome of Mucuna pruriens seed.</title>
        <authorList>
            <person name="Nnadi N.E."/>
            <person name="Vos R."/>
            <person name="Hasami M.H."/>
            <person name="Devisetty U.K."/>
            <person name="Aguiy J.C."/>
        </authorList>
    </citation>
    <scope>NUCLEOTIDE SEQUENCE [LARGE SCALE GENOMIC DNA]</scope>
    <source>
        <strain evidence="1">JCA_2017</strain>
    </source>
</reference>
<dbReference type="PANTHER" id="PTHR35046:SF9">
    <property type="entry name" value="RNA-DIRECTED DNA POLYMERASE"/>
    <property type="match status" value="1"/>
</dbReference>
<name>A0A371FRZ4_MUCPR</name>
<organism evidence="1 2">
    <name type="scientific">Mucuna pruriens</name>
    <name type="common">Velvet bean</name>
    <name type="synonym">Dolichos pruriens</name>
    <dbReference type="NCBI Taxonomy" id="157652"/>
    <lineage>
        <taxon>Eukaryota</taxon>
        <taxon>Viridiplantae</taxon>
        <taxon>Streptophyta</taxon>
        <taxon>Embryophyta</taxon>
        <taxon>Tracheophyta</taxon>
        <taxon>Spermatophyta</taxon>
        <taxon>Magnoliopsida</taxon>
        <taxon>eudicotyledons</taxon>
        <taxon>Gunneridae</taxon>
        <taxon>Pentapetalae</taxon>
        <taxon>rosids</taxon>
        <taxon>fabids</taxon>
        <taxon>Fabales</taxon>
        <taxon>Fabaceae</taxon>
        <taxon>Papilionoideae</taxon>
        <taxon>50 kb inversion clade</taxon>
        <taxon>NPAAA clade</taxon>
        <taxon>indigoferoid/millettioid clade</taxon>
        <taxon>Phaseoleae</taxon>
        <taxon>Mucuna</taxon>
    </lineage>
</organism>
<keyword evidence="2" id="KW-1185">Reference proteome</keyword>
<dbReference type="OrthoDB" id="1747743at2759"/>
<comment type="caution">
    <text evidence="1">The sequence shown here is derived from an EMBL/GenBank/DDBJ whole genome shotgun (WGS) entry which is preliminary data.</text>
</comment>
<protein>
    <submittedName>
        <fullName evidence="1">Uncharacterized protein</fullName>
    </submittedName>
</protein>
<evidence type="ECO:0000313" key="1">
    <source>
        <dbReference type="EMBL" id="RDX81042.1"/>
    </source>
</evidence>
<dbReference type="Proteomes" id="UP000257109">
    <property type="component" value="Unassembled WGS sequence"/>
</dbReference>
<proteinExistence type="predicted"/>
<dbReference type="AlphaFoldDB" id="A0A371FRZ4"/>
<gene>
    <name evidence="1" type="ORF">CR513_38338</name>
</gene>
<dbReference type="PANTHER" id="PTHR35046">
    <property type="entry name" value="ZINC KNUCKLE (CCHC-TYPE) FAMILY PROTEIN"/>
    <property type="match status" value="1"/>
</dbReference>
<sequence>MPWKRAHCPSMPPNKRTIVMKDSGEDHNEELPHDGDLLVVKRVLIMQVKDKDEVQRENIFHTKCLIQRKVFSMIIDGGICTNVTSTTLVKKLNLHTTKHHMPYKLQWLTYIGEVKVEKEV</sequence>
<evidence type="ECO:0000313" key="2">
    <source>
        <dbReference type="Proteomes" id="UP000257109"/>
    </source>
</evidence>
<feature type="non-terminal residue" evidence="1">
    <location>
        <position position="1"/>
    </location>
</feature>
<dbReference type="EMBL" id="QJKJ01008029">
    <property type="protein sequence ID" value="RDX81042.1"/>
    <property type="molecule type" value="Genomic_DNA"/>
</dbReference>